<reference evidence="5 6" key="1">
    <citation type="journal article" date="2016" name="Nat. Commun.">
        <title>Thousands of microbial genomes shed light on interconnected biogeochemical processes in an aquifer system.</title>
        <authorList>
            <person name="Anantharaman K."/>
            <person name="Brown C.T."/>
            <person name="Hug L.A."/>
            <person name="Sharon I."/>
            <person name="Castelle C.J."/>
            <person name="Probst A.J."/>
            <person name="Thomas B.C."/>
            <person name="Singh A."/>
            <person name="Wilkins M.J."/>
            <person name="Karaoz U."/>
            <person name="Brodie E.L."/>
            <person name="Williams K.H."/>
            <person name="Hubbard S.S."/>
            <person name="Banfield J.F."/>
        </authorList>
    </citation>
    <scope>NUCLEOTIDE SEQUENCE [LARGE SCALE GENOMIC DNA]</scope>
</reference>
<evidence type="ECO:0000256" key="1">
    <source>
        <dbReference type="ARBA" id="ARBA00001946"/>
    </source>
</evidence>
<dbReference type="PANTHER" id="PTHR43046:SF12">
    <property type="entry name" value="GDP-MANNOSE MANNOSYL HYDROLASE"/>
    <property type="match status" value="1"/>
</dbReference>
<evidence type="ECO:0000259" key="4">
    <source>
        <dbReference type="PROSITE" id="PS51462"/>
    </source>
</evidence>
<sequence length="163" mass="19189">MKSPRLTKHRQRKNALFFISLKIILRDKNGAVLLLKAKKTSTLAGYYDLPGGKIREGEEKDPLSKTIRRELQEEIGRVRYKLKPDIVAVSRHFYISKKTNIKQNLFWILFEADYEGGQIKISNEHVAYKWVRLTKKNIYTYLTEGSLEGIQSYFRRKPYVPPR</sequence>
<comment type="cofactor">
    <cofactor evidence="1">
        <name>Mg(2+)</name>
        <dbReference type="ChEBI" id="CHEBI:18420"/>
    </cofactor>
</comment>
<dbReference type="SUPFAM" id="SSF55811">
    <property type="entry name" value="Nudix"/>
    <property type="match status" value="1"/>
</dbReference>
<evidence type="ECO:0000313" key="5">
    <source>
        <dbReference type="EMBL" id="OGG40198.1"/>
    </source>
</evidence>
<keyword evidence="3" id="KW-0460">Magnesium</keyword>
<dbReference type="PROSITE" id="PS51462">
    <property type="entry name" value="NUDIX"/>
    <property type="match status" value="1"/>
</dbReference>
<comment type="caution">
    <text evidence="5">The sequence shown here is derived from an EMBL/GenBank/DDBJ whole genome shotgun (WGS) entry which is preliminary data.</text>
</comment>
<name>A0A1F6BTP3_9BACT</name>
<dbReference type="CDD" id="cd02883">
    <property type="entry name" value="NUDIX_Hydrolase"/>
    <property type="match status" value="1"/>
</dbReference>
<dbReference type="GO" id="GO:0016787">
    <property type="term" value="F:hydrolase activity"/>
    <property type="evidence" value="ECO:0007669"/>
    <property type="project" value="UniProtKB-KW"/>
</dbReference>
<evidence type="ECO:0000313" key="6">
    <source>
        <dbReference type="Proteomes" id="UP000176996"/>
    </source>
</evidence>
<dbReference type="InterPro" id="IPR000086">
    <property type="entry name" value="NUDIX_hydrolase_dom"/>
</dbReference>
<evidence type="ECO:0000256" key="2">
    <source>
        <dbReference type="ARBA" id="ARBA00022801"/>
    </source>
</evidence>
<dbReference type="AlphaFoldDB" id="A0A1F6BTP3"/>
<gene>
    <name evidence="5" type="ORF">A3A21_03320</name>
</gene>
<dbReference type="Gene3D" id="3.90.79.10">
    <property type="entry name" value="Nucleoside Triphosphate Pyrophosphohydrolase"/>
    <property type="match status" value="1"/>
</dbReference>
<evidence type="ECO:0000256" key="3">
    <source>
        <dbReference type="ARBA" id="ARBA00022842"/>
    </source>
</evidence>
<accession>A0A1F6BTP3</accession>
<organism evidence="5 6">
    <name type="scientific">Candidatus Jorgensenbacteria bacterium RIFCSPLOWO2_01_FULL_45_25b</name>
    <dbReference type="NCBI Taxonomy" id="1798471"/>
    <lineage>
        <taxon>Bacteria</taxon>
        <taxon>Candidatus Joergenseniibacteriota</taxon>
    </lineage>
</organism>
<protein>
    <recommendedName>
        <fullName evidence="4">Nudix hydrolase domain-containing protein</fullName>
    </recommendedName>
</protein>
<dbReference type="InterPro" id="IPR015797">
    <property type="entry name" value="NUDIX_hydrolase-like_dom_sf"/>
</dbReference>
<keyword evidence="2" id="KW-0378">Hydrolase</keyword>
<dbReference type="EMBL" id="MFKK01000031">
    <property type="protein sequence ID" value="OGG40198.1"/>
    <property type="molecule type" value="Genomic_DNA"/>
</dbReference>
<feature type="domain" description="Nudix hydrolase" evidence="4">
    <location>
        <begin position="15"/>
        <end position="156"/>
    </location>
</feature>
<proteinExistence type="predicted"/>
<dbReference type="Proteomes" id="UP000176996">
    <property type="component" value="Unassembled WGS sequence"/>
</dbReference>
<dbReference type="STRING" id="1798471.A3A21_03320"/>
<dbReference type="PANTHER" id="PTHR43046">
    <property type="entry name" value="GDP-MANNOSE MANNOSYL HYDROLASE"/>
    <property type="match status" value="1"/>
</dbReference>
<dbReference type="Pfam" id="PF00293">
    <property type="entry name" value="NUDIX"/>
    <property type="match status" value="1"/>
</dbReference>